<dbReference type="Proteomes" id="UP001497623">
    <property type="component" value="Unassembled WGS sequence"/>
</dbReference>
<dbReference type="GO" id="GO:0005997">
    <property type="term" value="P:xylulose metabolic process"/>
    <property type="evidence" value="ECO:0007669"/>
    <property type="project" value="UniProtKB-UniRule"/>
</dbReference>
<evidence type="ECO:0000256" key="3">
    <source>
        <dbReference type="ARBA" id="ARBA00022777"/>
    </source>
</evidence>
<keyword evidence="3 4" id="KW-0418">Kinase</keyword>
<reference evidence="7 8" key="1">
    <citation type="submission" date="2024-05" db="EMBL/GenBank/DDBJ databases">
        <authorList>
            <person name="Wallberg A."/>
        </authorList>
    </citation>
    <scope>NUCLEOTIDE SEQUENCE [LARGE SCALE GENOMIC DNA]</scope>
</reference>
<dbReference type="Gene3D" id="3.30.420.40">
    <property type="match status" value="2"/>
</dbReference>
<feature type="domain" description="Carbohydrate kinase FGGY C-terminal" evidence="6">
    <location>
        <begin position="304"/>
        <end position="486"/>
    </location>
</feature>
<evidence type="ECO:0000313" key="7">
    <source>
        <dbReference type="EMBL" id="CAL4083896.1"/>
    </source>
</evidence>
<dbReference type="Pfam" id="PF02782">
    <property type="entry name" value="FGGY_C"/>
    <property type="match status" value="1"/>
</dbReference>
<dbReference type="GO" id="GO:0042732">
    <property type="term" value="P:D-xylose metabolic process"/>
    <property type="evidence" value="ECO:0007669"/>
    <property type="project" value="UniProtKB-UniRule"/>
</dbReference>
<evidence type="ECO:0000256" key="1">
    <source>
        <dbReference type="ARBA" id="ARBA00009156"/>
    </source>
</evidence>
<protein>
    <recommendedName>
        <fullName evidence="4">Xylulose kinase</fullName>
        <ecNumber evidence="4">2.7.1.17</ecNumber>
    </recommendedName>
</protein>
<dbReference type="GO" id="GO:0004856">
    <property type="term" value="F:D-xylulokinase activity"/>
    <property type="evidence" value="ECO:0007669"/>
    <property type="project" value="UniProtKB-UniRule"/>
</dbReference>
<comment type="caution">
    <text evidence="7">The sequence shown here is derived from an EMBL/GenBank/DDBJ whole genome shotgun (WGS) entry which is preliminary data.</text>
</comment>
<evidence type="ECO:0000259" key="5">
    <source>
        <dbReference type="Pfam" id="PF00370"/>
    </source>
</evidence>
<dbReference type="InterPro" id="IPR042024">
    <property type="entry name" value="D-XK_euk"/>
</dbReference>
<dbReference type="PANTHER" id="PTHR10196">
    <property type="entry name" value="SUGAR KINASE"/>
    <property type="match status" value="1"/>
</dbReference>
<evidence type="ECO:0000259" key="6">
    <source>
        <dbReference type="Pfam" id="PF02782"/>
    </source>
</evidence>
<dbReference type="GO" id="GO:0005524">
    <property type="term" value="F:ATP binding"/>
    <property type="evidence" value="ECO:0007669"/>
    <property type="project" value="UniProtKB-KW"/>
</dbReference>
<organism evidence="7 8">
    <name type="scientific">Meganyctiphanes norvegica</name>
    <name type="common">Northern krill</name>
    <name type="synonym">Thysanopoda norvegica</name>
    <dbReference type="NCBI Taxonomy" id="48144"/>
    <lineage>
        <taxon>Eukaryota</taxon>
        <taxon>Metazoa</taxon>
        <taxon>Ecdysozoa</taxon>
        <taxon>Arthropoda</taxon>
        <taxon>Crustacea</taxon>
        <taxon>Multicrustacea</taxon>
        <taxon>Malacostraca</taxon>
        <taxon>Eumalacostraca</taxon>
        <taxon>Eucarida</taxon>
        <taxon>Euphausiacea</taxon>
        <taxon>Euphausiidae</taxon>
        <taxon>Meganyctiphanes</taxon>
    </lineage>
</organism>
<dbReference type="FunFam" id="3.30.420.40:FF:000118">
    <property type="entry name" value="Xylulose kinase 2"/>
    <property type="match status" value="1"/>
</dbReference>
<dbReference type="InterPro" id="IPR000577">
    <property type="entry name" value="Carb_kinase_FGGY"/>
</dbReference>
<comment type="similarity">
    <text evidence="1 4">Belongs to the FGGY kinase family.</text>
</comment>
<proteinExistence type="inferred from homology"/>
<keyword evidence="2 4" id="KW-0808">Transferase</keyword>
<keyword evidence="4" id="KW-0859">Xylose metabolism</keyword>
<dbReference type="PIRSF" id="PIRSF000538">
    <property type="entry name" value="GlpK"/>
    <property type="match status" value="1"/>
</dbReference>
<keyword evidence="4" id="KW-0067">ATP-binding</keyword>
<accession>A0AAV2QK21</accession>
<evidence type="ECO:0000313" key="8">
    <source>
        <dbReference type="Proteomes" id="UP001497623"/>
    </source>
</evidence>
<dbReference type="PANTHER" id="PTHR10196:SF57">
    <property type="entry name" value="XYLULOSE KINASE"/>
    <property type="match status" value="1"/>
</dbReference>
<dbReference type="InterPro" id="IPR043129">
    <property type="entry name" value="ATPase_NBD"/>
</dbReference>
<dbReference type="EMBL" id="CAXKWB010006683">
    <property type="protein sequence ID" value="CAL4083896.1"/>
    <property type="molecule type" value="Genomic_DNA"/>
</dbReference>
<dbReference type="GO" id="GO:0005829">
    <property type="term" value="C:cytosol"/>
    <property type="evidence" value="ECO:0007669"/>
    <property type="project" value="TreeGrafter"/>
</dbReference>
<keyword evidence="4" id="KW-0547">Nucleotide-binding</keyword>
<dbReference type="Pfam" id="PF00370">
    <property type="entry name" value="FGGY_N"/>
    <property type="match status" value="1"/>
</dbReference>
<comment type="catalytic activity">
    <reaction evidence="4">
        <text>D-xylulose + ATP = D-xylulose 5-phosphate + ADP + H(+)</text>
        <dbReference type="Rhea" id="RHEA:10964"/>
        <dbReference type="ChEBI" id="CHEBI:15378"/>
        <dbReference type="ChEBI" id="CHEBI:17140"/>
        <dbReference type="ChEBI" id="CHEBI:30616"/>
        <dbReference type="ChEBI" id="CHEBI:57737"/>
        <dbReference type="ChEBI" id="CHEBI:456216"/>
        <dbReference type="EC" id="2.7.1.17"/>
    </reaction>
</comment>
<sequence length="549" mass="60271">MTEADQLADMARHEPKNFLGFDFSTQQLKAIVVNDQLEVMQEAAVQFDNDLPEYRTSGGVNVRGDGVTVTAPTIMWVKALDMLMDKLRVSGADFSTIRAISGTGQQHGSVYWRRGSGDLLGKLQPDRFLHDQLAMAFSITESPIWMDSSTTQQCKELEEKIGGSKKLADITGSRAYERFTGNQIMKIFQRRKESYNCTERISLVSSFACSIFLGAYAAIDFADASGMNLLDINTKSWSQECLDACAPGLAEKLGEPVPASQNLGSISSYFVDRYSFNPDCAVIAFTGDNPASLAGMCLAPGDVAVSLGTSDTLFLWLDRPKPQLEGHIFVNPVDKDAYMALLCFKNGSLTREKIRDECADGSWDLFNQLLDMTPRGNFGNIGMYYHIREITPDLEGVYRYNKSDDTVTRFTSSEVEVRALVEGQFIAKRVHAENLGFHTGSETRVLATGGASANKSLLQVLADVFNAPVYTMDVANSACLGCAYRAKHGLLGGAFKDAIKGAEFKLVCKPNNDAEEIYDALVDRFYNLETSLTSAANTQSDKITATENK</sequence>
<dbReference type="SUPFAM" id="SSF53067">
    <property type="entry name" value="Actin-like ATPase domain"/>
    <property type="match status" value="2"/>
</dbReference>
<feature type="domain" description="Carbohydrate kinase FGGY N-terminal" evidence="5">
    <location>
        <begin position="144"/>
        <end position="295"/>
    </location>
</feature>
<dbReference type="CDD" id="cd07776">
    <property type="entry name" value="ASKHA_NBD_FGGY_SpXK-like"/>
    <property type="match status" value="1"/>
</dbReference>
<dbReference type="EC" id="2.7.1.17" evidence="4"/>
<keyword evidence="4" id="KW-0119">Carbohydrate metabolism</keyword>
<dbReference type="InterPro" id="IPR018484">
    <property type="entry name" value="FGGY_N"/>
</dbReference>
<evidence type="ECO:0000256" key="4">
    <source>
        <dbReference type="RuleBase" id="RU367058"/>
    </source>
</evidence>
<name>A0AAV2QK21_MEGNR</name>
<dbReference type="AlphaFoldDB" id="A0AAV2QK21"/>
<evidence type="ECO:0000256" key="2">
    <source>
        <dbReference type="ARBA" id="ARBA00022679"/>
    </source>
</evidence>
<comment type="function">
    <text evidence="4">Phosphorylates D-xylulose to produce D-xylulose 5-phosphate, a molecule that may play an important role in the regulation of glucose metabolism and lipogenesis.</text>
</comment>
<keyword evidence="8" id="KW-1185">Reference proteome</keyword>
<gene>
    <name evidence="7" type="ORF">MNOR_LOCUS12259</name>
</gene>
<dbReference type="InterPro" id="IPR018485">
    <property type="entry name" value="FGGY_C"/>
</dbReference>